<evidence type="ECO:0000313" key="1">
    <source>
        <dbReference type="EMBL" id="UGO46197.1"/>
    </source>
</evidence>
<keyword evidence="2" id="KW-1185">Reference proteome</keyword>
<reference evidence="1 2" key="1">
    <citation type="submission" date="2021-10" db="EMBL/GenBank/DDBJ databases">
        <authorList>
            <person name="Lavering E.D."/>
            <person name="James R."/>
            <person name="Fairhom J.D."/>
            <person name="Ogilvie B.H."/>
            <person name="Thurgood T.L."/>
            <person name="Robison R.A."/>
            <person name="Grose J.H."/>
        </authorList>
    </citation>
    <scope>NUCLEOTIDE SEQUENCE [LARGE SCALE GENOMIC DNA]</scope>
</reference>
<accession>A0AAE8YP74</accession>
<protein>
    <submittedName>
        <fullName evidence="1">Uncharacterized protein</fullName>
    </submittedName>
</protein>
<gene>
    <name evidence="1" type="ORF">CHEWBECCA_114</name>
</gene>
<dbReference type="Proteomes" id="UP000827751">
    <property type="component" value="Segment"/>
</dbReference>
<organism evidence="1 2">
    <name type="scientific">Bacillus phage vB_BanS_Chewbecca</name>
    <dbReference type="NCBI Taxonomy" id="2894786"/>
    <lineage>
        <taxon>Viruses</taxon>
        <taxon>Duplodnaviria</taxon>
        <taxon>Heunggongvirae</taxon>
        <taxon>Uroviricota</taxon>
        <taxon>Caudoviricetes</taxon>
        <taxon>Joanripponvirinae</taxon>
        <taxon>Tsamsavirus</taxon>
        <taxon>Tsamsavirus chewbecca</taxon>
    </lineage>
</organism>
<proteinExistence type="predicted"/>
<name>A0AAE8YP74_9CAUD</name>
<dbReference type="EMBL" id="OK499972">
    <property type="protein sequence ID" value="UGO46197.1"/>
    <property type="molecule type" value="Genomic_DNA"/>
</dbReference>
<evidence type="ECO:0000313" key="2">
    <source>
        <dbReference type="Proteomes" id="UP000827751"/>
    </source>
</evidence>
<sequence>MKEFSFRIAKKRLPDTELERTVFNARLLDNGKWRVEFYSRVHNKDVTYDYKPEQVLRSLADRDWILVEDGDIE</sequence>